<evidence type="ECO:0000313" key="1">
    <source>
        <dbReference type="EMBL" id="SJZ99478.1"/>
    </source>
</evidence>
<dbReference type="AlphaFoldDB" id="A0A1T4Q8E0"/>
<reference evidence="1 2" key="1">
    <citation type="submission" date="2017-02" db="EMBL/GenBank/DDBJ databases">
        <authorList>
            <person name="Peterson S.W."/>
        </authorList>
    </citation>
    <scope>NUCLEOTIDE SEQUENCE [LARGE SCALE GENOMIC DNA]</scope>
    <source>
        <strain evidence="1 2">ATCC 700028</strain>
    </source>
</reference>
<keyword evidence="2" id="KW-1185">Reference proteome</keyword>
<proteinExistence type="predicted"/>
<sequence>MEKKDKYIHKFRCSKCGCLLGGATKDGYIKSNPNIKHYTSWSGEEHIFICEKRDDKHKICGTKTIFSMKEIREKLKSRNYEK</sequence>
<dbReference type="Proteomes" id="UP000191153">
    <property type="component" value="Unassembled WGS sequence"/>
</dbReference>
<dbReference type="EMBL" id="FUWX01000019">
    <property type="protein sequence ID" value="SJZ99478.1"/>
    <property type="molecule type" value="Genomic_DNA"/>
</dbReference>
<gene>
    <name evidence="1" type="ORF">SAMN02745174_02203</name>
</gene>
<dbReference type="RefSeq" id="WP_078694648.1">
    <property type="nucleotide sequence ID" value="NZ_FUWX01000019.1"/>
</dbReference>
<evidence type="ECO:0000313" key="2">
    <source>
        <dbReference type="Proteomes" id="UP000191153"/>
    </source>
</evidence>
<name>A0A1T4Q8E0_9FUSO</name>
<accession>A0A1T4Q8E0</accession>
<protein>
    <submittedName>
        <fullName evidence="1">Uncharacterized protein</fullName>
    </submittedName>
</protein>
<organism evidence="1 2">
    <name type="scientific">Cetobacterium ceti</name>
    <dbReference type="NCBI Taxonomy" id="180163"/>
    <lineage>
        <taxon>Bacteria</taxon>
        <taxon>Fusobacteriati</taxon>
        <taxon>Fusobacteriota</taxon>
        <taxon>Fusobacteriia</taxon>
        <taxon>Fusobacteriales</taxon>
        <taxon>Fusobacteriaceae</taxon>
        <taxon>Cetobacterium</taxon>
    </lineage>
</organism>